<dbReference type="Proteomes" id="UP000276133">
    <property type="component" value="Unassembled WGS sequence"/>
</dbReference>
<dbReference type="OrthoDB" id="193300at2759"/>
<organism evidence="4 5">
    <name type="scientific">Brachionus plicatilis</name>
    <name type="common">Marine rotifer</name>
    <name type="synonym">Brachionus muelleri</name>
    <dbReference type="NCBI Taxonomy" id="10195"/>
    <lineage>
        <taxon>Eukaryota</taxon>
        <taxon>Metazoa</taxon>
        <taxon>Spiralia</taxon>
        <taxon>Gnathifera</taxon>
        <taxon>Rotifera</taxon>
        <taxon>Eurotatoria</taxon>
        <taxon>Monogononta</taxon>
        <taxon>Pseudotrocha</taxon>
        <taxon>Ploima</taxon>
        <taxon>Brachionidae</taxon>
        <taxon>Brachionus</taxon>
    </lineage>
</organism>
<keyword evidence="4" id="KW-0282">Flagellum</keyword>
<dbReference type="STRING" id="10195.A0A3M7SKY3"/>
<comment type="caution">
    <text evidence="4">The sequence shown here is derived from an EMBL/GenBank/DDBJ whole genome shotgun (WGS) entry which is preliminary data.</text>
</comment>
<feature type="coiled-coil region" evidence="1">
    <location>
        <begin position="240"/>
        <end position="267"/>
    </location>
</feature>
<keyword evidence="5" id="KW-1185">Reference proteome</keyword>
<dbReference type="Gene3D" id="1.10.418.10">
    <property type="entry name" value="Calponin-like domain"/>
    <property type="match status" value="1"/>
</dbReference>
<feature type="compositionally biased region" description="Polar residues" evidence="2">
    <location>
        <begin position="186"/>
        <end position="200"/>
    </location>
</feature>
<evidence type="ECO:0000313" key="4">
    <source>
        <dbReference type="EMBL" id="RNA36382.1"/>
    </source>
</evidence>
<evidence type="ECO:0000259" key="3">
    <source>
        <dbReference type="Pfam" id="PF06294"/>
    </source>
</evidence>
<accession>A0A3M7SKY3</accession>
<feature type="non-terminal residue" evidence="4">
    <location>
        <position position="283"/>
    </location>
</feature>
<dbReference type="InterPro" id="IPR052111">
    <property type="entry name" value="Spermatogenesis_Ciliary_MAP"/>
</dbReference>
<keyword evidence="4" id="KW-0969">Cilium</keyword>
<dbReference type="PANTHER" id="PTHR12509:SF9">
    <property type="entry name" value="SPERM FLAGELLAR PROTEIN 1 ISOFORM X1"/>
    <property type="match status" value="1"/>
</dbReference>
<reference evidence="4 5" key="1">
    <citation type="journal article" date="2018" name="Sci. Rep.">
        <title>Genomic signatures of local adaptation to the degree of environmental predictability in rotifers.</title>
        <authorList>
            <person name="Franch-Gras L."/>
            <person name="Hahn C."/>
            <person name="Garcia-Roger E.M."/>
            <person name="Carmona M.J."/>
            <person name="Serra M."/>
            <person name="Gomez A."/>
        </authorList>
    </citation>
    <scope>NUCLEOTIDE SEQUENCE [LARGE SCALE GENOMIC DNA]</scope>
    <source>
        <strain evidence="4">HYR1</strain>
    </source>
</reference>
<sequence>MAYVWTNLSIEPIQLASLFEWLDRIPLSRARTNVEKDFADGLLTAEIIKYYFADLIDLRDYHEWHDVKERQAQWNLLNRKVLSVIGMNIPKHVITQLSICKTGTAPIFLHNLRASLTLFGANTNMIPPVSVQVPLVARPSIQDDSAWVRYNMRNSMKESPKLMHPNEYDFLRQKKQVERVIKSDQIKNLPNRSPNESGQTLAKPPSLPKLPRNPYRLSPSISEVNLTAAKLELDDQKKFIFEKEEEVKLLKEKIKRMETLIANKNSRIQELTFRVEKLEPLKK</sequence>
<protein>
    <submittedName>
        <fullName evidence="4">Sperm flagellar 1</fullName>
    </submittedName>
</protein>
<proteinExistence type="predicted"/>
<keyword evidence="4" id="KW-0966">Cell projection</keyword>
<dbReference type="GO" id="GO:0005930">
    <property type="term" value="C:axoneme"/>
    <property type="evidence" value="ECO:0007669"/>
    <property type="project" value="TreeGrafter"/>
</dbReference>
<dbReference type="Pfam" id="PF06294">
    <property type="entry name" value="CH_2"/>
    <property type="match status" value="1"/>
</dbReference>
<feature type="region of interest" description="Disordered" evidence="2">
    <location>
        <begin position="184"/>
        <end position="215"/>
    </location>
</feature>
<dbReference type="GO" id="GO:0051493">
    <property type="term" value="P:regulation of cytoskeleton organization"/>
    <property type="evidence" value="ECO:0007669"/>
    <property type="project" value="TreeGrafter"/>
</dbReference>
<dbReference type="PANTHER" id="PTHR12509">
    <property type="entry name" value="SPERMATOGENESIS-ASSOCIATED 4-RELATED"/>
    <property type="match status" value="1"/>
</dbReference>
<evidence type="ECO:0000256" key="1">
    <source>
        <dbReference type="SAM" id="Coils"/>
    </source>
</evidence>
<evidence type="ECO:0000256" key="2">
    <source>
        <dbReference type="SAM" id="MobiDB-lite"/>
    </source>
</evidence>
<dbReference type="InterPro" id="IPR010441">
    <property type="entry name" value="CH_2"/>
</dbReference>
<feature type="domain" description="CH-like" evidence="3">
    <location>
        <begin position="18"/>
        <end position="113"/>
    </location>
</feature>
<gene>
    <name evidence="4" type="ORF">BpHYR1_039756</name>
</gene>
<dbReference type="AlphaFoldDB" id="A0A3M7SKY3"/>
<evidence type="ECO:0000313" key="5">
    <source>
        <dbReference type="Proteomes" id="UP000276133"/>
    </source>
</evidence>
<name>A0A3M7SKY3_BRAPC</name>
<dbReference type="GO" id="GO:0008017">
    <property type="term" value="F:microtubule binding"/>
    <property type="evidence" value="ECO:0007669"/>
    <property type="project" value="TreeGrafter"/>
</dbReference>
<dbReference type="EMBL" id="REGN01001193">
    <property type="protein sequence ID" value="RNA36382.1"/>
    <property type="molecule type" value="Genomic_DNA"/>
</dbReference>
<dbReference type="InterPro" id="IPR036872">
    <property type="entry name" value="CH_dom_sf"/>
</dbReference>
<dbReference type="FunFam" id="1.10.418.10:FF:000059">
    <property type="entry name" value="RIKEN cDNA 6430531B16 gene"/>
    <property type="match status" value="1"/>
</dbReference>
<keyword evidence="1" id="KW-0175">Coiled coil</keyword>